<name>A0A232EGJ8_9HYME</name>
<evidence type="ECO:0000313" key="1">
    <source>
        <dbReference type="EMBL" id="OXU17473.1"/>
    </source>
</evidence>
<gene>
    <name evidence="1" type="ORF">TSAR_004967</name>
</gene>
<accession>A0A232EGJ8</accession>
<evidence type="ECO:0000313" key="2">
    <source>
        <dbReference type="Proteomes" id="UP000215335"/>
    </source>
</evidence>
<comment type="caution">
    <text evidence="1">The sequence shown here is derived from an EMBL/GenBank/DDBJ whole genome shotgun (WGS) entry which is preliminary data.</text>
</comment>
<sequence length="60" mass="7144">MRTNFYVVQNIVVDVMHDLLEGICRYDVAFLLNRFIYKRRMADCLDLISDMGIISTNWQN</sequence>
<dbReference type="AlphaFoldDB" id="A0A232EGJ8"/>
<proteinExistence type="predicted"/>
<dbReference type="Proteomes" id="UP000215335">
    <property type="component" value="Unassembled WGS sequence"/>
</dbReference>
<reference evidence="1 2" key="1">
    <citation type="journal article" date="2017" name="Curr. Biol.">
        <title>The Evolution of Venom by Co-option of Single-Copy Genes.</title>
        <authorList>
            <person name="Martinson E.O."/>
            <person name="Mrinalini"/>
            <person name="Kelkar Y.D."/>
            <person name="Chang C.H."/>
            <person name="Werren J.H."/>
        </authorList>
    </citation>
    <scope>NUCLEOTIDE SEQUENCE [LARGE SCALE GENOMIC DNA]</scope>
    <source>
        <strain evidence="1 2">Alberta</strain>
        <tissue evidence="1">Whole body</tissue>
    </source>
</reference>
<organism evidence="1 2">
    <name type="scientific">Trichomalopsis sarcophagae</name>
    <dbReference type="NCBI Taxonomy" id="543379"/>
    <lineage>
        <taxon>Eukaryota</taxon>
        <taxon>Metazoa</taxon>
        <taxon>Ecdysozoa</taxon>
        <taxon>Arthropoda</taxon>
        <taxon>Hexapoda</taxon>
        <taxon>Insecta</taxon>
        <taxon>Pterygota</taxon>
        <taxon>Neoptera</taxon>
        <taxon>Endopterygota</taxon>
        <taxon>Hymenoptera</taxon>
        <taxon>Apocrita</taxon>
        <taxon>Proctotrupomorpha</taxon>
        <taxon>Chalcidoidea</taxon>
        <taxon>Pteromalidae</taxon>
        <taxon>Pteromalinae</taxon>
        <taxon>Trichomalopsis</taxon>
    </lineage>
</organism>
<keyword evidence="2" id="KW-1185">Reference proteome</keyword>
<dbReference type="EMBL" id="NNAY01004750">
    <property type="protein sequence ID" value="OXU17473.1"/>
    <property type="molecule type" value="Genomic_DNA"/>
</dbReference>
<protein>
    <submittedName>
        <fullName evidence="1">Uncharacterized protein</fullName>
    </submittedName>
</protein>